<proteinExistence type="predicted"/>
<dbReference type="InterPro" id="IPR010994">
    <property type="entry name" value="RuvA_2-like"/>
</dbReference>
<organism evidence="1 2">
    <name type="scientific">Candidatus Liberibacter asiaticus str. gxpsy</name>
    <dbReference type="NCBI Taxonomy" id="1174529"/>
    <lineage>
        <taxon>Bacteria</taxon>
        <taxon>Pseudomonadati</taxon>
        <taxon>Pseudomonadota</taxon>
        <taxon>Alphaproteobacteria</taxon>
        <taxon>Hyphomicrobiales</taxon>
        <taxon>Rhizobiaceae</taxon>
        <taxon>Liberibacter</taxon>
    </lineage>
</organism>
<name>A0ABM5NGE0_LIBAS</name>
<reference evidence="1 2" key="1">
    <citation type="journal article" date="2013" name="Genome Announc.">
        <title>Complete Genome Sequence of a Chinese Strain of 'Candidatus Liberibacter asiaticus'.</title>
        <authorList>
            <person name="Lin H."/>
            <person name="Han C.S."/>
            <person name="Liu B."/>
            <person name="Lou B."/>
            <person name="Bai X."/>
            <person name="Deng C."/>
            <person name="Civerolo E.L."/>
            <person name="Gupta G."/>
        </authorList>
    </citation>
    <scope>NUCLEOTIDE SEQUENCE [LARGE SCALE GENOMIC DNA]</scope>
    <source>
        <strain evidence="2">gxpsy</strain>
    </source>
</reference>
<dbReference type="EMBL" id="CP004005">
    <property type="protein sequence ID" value="AGH17134.1"/>
    <property type="molecule type" value="Genomic_DNA"/>
</dbReference>
<evidence type="ECO:0000313" key="2">
    <source>
        <dbReference type="Proteomes" id="UP000011820"/>
    </source>
</evidence>
<protein>
    <submittedName>
        <fullName evidence="1">Uncharacterized protein</fullName>
    </submittedName>
</protein>
<keyword evidence="2" id="KW-1185">Reference proteome</keyword>
<dbReference type="SUPFAM" id="SSF47781">
    <property type="entry name" value="RuvA domain 2-like"/>
    <property type="match status" value="1"/>
</dbReference>
<dbReference type="Proteomes" id="UP000011820">
    <property type="component" value="Chromosome"/>
</dbReference>
<evidence type="ECO:0000313" key="1">
    <source>
        <dbReference type="EMBL" id="AGH17134.1"/>
    </source>
</evidence>
<gene>
    <name evidence="1" type="ORF">WSI_03820</name>
</gene>
<sequence length="143" mass="16392">MSKAPSKDSHLDYIGHHNRLRDRFLQKGENALAYYEILELILFRLIPRKDTKSIAKALLKRFATLGGVFGAPLHLLQEINRIGKRVALELKLVSVASQRILKANWSIKKFLTPGQPCLISVERHYPMKNANNFAYCFSINIIF</sequence>
<accession>A0ABM5NGE0</accession>